<dbReference type="InterPro" id="IPR013519">
    <property type="entry name" value="Int_alpha_beta-p"/>
</dbReference>
<feature type="signal peptide" evidence="5">
    <location>
        <begin position="1"/>
        <end position="17"/>
    </location>
</feature>
<dbReference type="InterPro" id="IPR013517">
    <property type="entry name" value="FG-GAP"/>
</dbReference>
<dbReference type="GO" id="GO:0009897">
    <property type="term" value="C:external side of plasma membrane"/>
    <property type="evidence" value="ECO:0007669"/>
    <property type="project" value="TreeGrafter"/>
</dbReference>
<keyword evidence="2" id="KW-0677">Repeat</keyword>
<feature type="transmembrane region" description="Helical" evidence="5">
    <location>
        <begin position="997"/>
        <end position="1021"/>
    </location>
</feature>
<dbReference type="Pfam" id="PF01839">
    <property type="entry name" value="FG-GAP"/>
    <property type="match status" value="1"/>
</dbReference>
<keyword evidence="5" id="KW-0675">Receptor</keyword>
<feature type="region of interest" description="Disordered" evidence="6">
    <location>
        <begin position="1046"/>
        <end position="1067"/>
    </location>
</feature>
<sequence length="1083" mass="121216">MKLIICLCLAAWPSVLAMYFTGEKEIFQAPNHLRNDSYFGYSITYDQKNTKLVISAPRENNIGAVYDCDIPSRSCSNVPVTIDRKSLPAEYNHDFWFGATVKSGPNFVMMCAPRYTQNYISKSDKNGFNKYVTFGKCFSHENGRMVERRQIVEADRNNDAESEMETRMDSFGWSIDVASDDSILVGGPGMFHGRVMIYKPRVNIPIFIKYNKDMMPEFDFGYSVASGMFLDKKLYFAIGSPYGTSGLGEVLFYQKVKLIRKLIKGEDTDVVGSMFGAVLCAAKMSNKFTDLIVGAPTYAKADTYNLGAVYVYLNPRSNKLSPIFKRRIVGESAGAQFGSAIANVGDLNGDHKDEIAISAPFENDGSGVVYLYSGRDLISDKPEMTLKWMQKIEPEPSYAKSFGLSLTPLLDYDRNGCNELAIGSPYNDTVVLLRCLAAITVQTSAKFPNLKDRGTSLQINYNLTVCLTVTYPTLPEEITARLLTTVMMIHSSARLATTNDPDGFTFGTDLKEKRGEYCNDIPFILPIDGKYDTEINYAVKTKLIEDPMQLEKFDRTRVILSDRSVLQVIQAAWAAECAGKICVPNFIMTPSLSFDIKDNKYIIDSTKTEHISVSMVNNGEVAYDTCVRVEISGTRVLRYPPACQTNGTSLLCMPITPIRHGNKWDTGSIDLDMKQLNNLDKNVTVNITRYDYCKNAKPTEIRPYVIDLKPDPSGIVASGENDIGAIVDVTREEVTEKGKKMTHVYTLTNSGPTHWAKLQVKVKLENNEFVDDVSVHVSDTYNTMNCDVDPSDNLLYICVLESLRVQKDVAKILIPMFIKPNKELEEILEEKNVTISTSISFEPVPGDVRDNTRAENHPISFLALGEARGSVVRSSGLGISPTRPHLWWSDGSLRHARNATRRTHGSGSGRAASYPCSPSQARTYGGRRSSRDPRRPECLSRRLGREELSDLKYAQYTTCLPLLAVRRSSLMVAKDPPRDSWCVGRISTLLTLKDAKVPLAIIISAVVVGLLFVIIIAFILYRVGFLQRKKKQELEKLRRSVKRQTILRRSTMPNQNSPQSSQQRRPVLEELKDTDEDILVSKK</sequence>
<evidence type="ECO:0000256" key="1">
    <source>
        <dbReference type="ARBA" id="ARBA00022729"/>
    </source>
</evidence>
<dbReference type="Gene3D" id="1.20.5.930">
    <property type="entry name" value="Bicelle-embedded integrin alpha(iib) transmembrane segment"/>
    <property type="match status" value="1"/>
</dbReference>
<dbReference type="GO" id="GO:0007160">
    <property type="term" value="P:cell-matrix adhesion"/>
    <property type="evidence" value="ECO:0007669"/>
    <property type="project" value="TreeGrafter"/>
</dbReference>
<feature type="repeat" description="FG-GAP" evidence="4">
    <location>
        <begin position="261"/>
        <end position="321"/>
    </location>
</feature>
<accession>A0A2H1VTL5</accession>
<dbReference type="GO" id="GO:0098609">
    <property type="term" value="P:cell-cell adhesion"/>
    <property type="evidence" value="ECO:0007669"/>
    <property type="project" value="TreeGrafter"/>
</dbReference>
<dbReference type="SUPFAM" id="SSF69318">
    <property type="entry name" value="Integrin alpha N-terminal domain"/>
    <property type="match status" value="1"/>
</dbReference>
<keyword evidence="1 5" id="KW-0732">Signal</keyword>
<comment type="subcellular location">
    <subcellularLocation>
        <location evidence="5">Membrane</location>
        <topology evidence="5">Single-pass type I membrane protein</topology>
    </subcellularLocation>
</comment>
<dbReference type="GO" id="GO:0007229">
    <property type="term" value="P:integrin-mediated signaling pathway"/>
    <property type="evidence" value="ECO:0007669"/>
    <property type="project" value="UniProtKB-KW"/>
</dbReference>
<feature type="compositionally biased region" description="Low complexity" evidence="6">
    <location>
        <begin position="1053"/>
        <end position="1065"/>
    </location>
</feature>
<dbReference type="GO" id="GO:0005178">
    <property type="term" value="F:integrin binding"/>
    <property type="evidence" value="ECO:0007669"/>
    <property type="project" value="TreeGrafter"/>
</dbReference>
<keyword evidence="5" id="KW-0130">Cell adhesion</keyword>
<dbReference type="PROSITE" id="PS51470">
    <property type="entry name" value="FG_GAP"/>
    <property type="match status" value="3"/>
</dbReference>
<dbReference type="Gene3D" id="2.60.40.1510">
    <property type="entry name" value="ntegrin, alpha v. Chain A, domain 3"/>
    <property type="match status" value="1"/>
</dbReference>
<keyword evidence="5" id="KW-0401">Integrin</keyword>
<proteinExistence type="inferred from homology"/>
<dbReference type="Gene3D" id="2.130.10.130">
    <property type="entry name" value="Integrin alpha, N-terminal"/>
    <property type="match status" value="1"/>
</dbReference>
<dbReference type="AlphaFoldDB" id="A0A2H1VTL5"/>
<dbReference type="PANTHER" id="PTHR23220:SF83">
    <property type="entry name" value="INTEGRIN ALPHA-PS3-RELATED"/>
    <property type="match status" value="1"/>
</dbReference>
<dbReference type="PRINTS" id="PR01185">
    <property type="entry name" value="INTEGRINA"/>
</dbReference>
<dbReference type="GO" id="GO:0033627">
    <property type="term" value="P:cell adhesion mediated by integrin"/>
    <property type="evidence" value="ECO:0007669"/>
    <property type="project" value="TreeGrafter"/>
</dbReference>
<gene>
    <name evidence="7" type="ORF">SFRICE_005703</name>
</gene>
<keyword evidence="5" id="KW-1133">Transmembrane helix</keyword>
<evidence type="ECO:0000256" key="5">
    <source>
        <dbReference type="RuleBase" id="RU003762"/>
    </source>
</evidence>
<comment type="similarity">
    <text evidence="5">Belongs to the integrin alpha chain family.</text>
</comment>
<evidence type="ECO:0000313" key="7">
    <source>
        <dbReference type="EMBL" id="SOQ43584.1"/>
    </source>
</evidence>
<dbReference type="EMBL" id="ODYU01004083">
    <property type="protein sequence ID" value="SOQ43584.1"/>
    <property type="molecule type" value="Genomic_DNA"/>
</dbReference>
<keyword evidence="5" id="KW-0472">Membrane</keyword>
<feature type="compositionally biased region" description="Basic and acidic residues" evidence="6">
    <location>
        <begin position="929"/>
        <end position="938"/>
    </location>
</feature>
<feature type="repeat" description="FG-GAP" evidence="4">
    <location>
        <begin position="323"/>
        <end position="381"/>
    </location>
</feature>
<dbReference type="InterPro" id="IPR000413">
    <property type="entry name" value="Integrin_alpha"/>
</dbReference>
<feature type="region of interest" description="Disordered" evidence="6">
    <location>
        <begin position="898"/>
        <end position="938"/>
    </location>
</feature>
<dbReference type="InterPro" id="IPR028994">
    <property type="entry name" value="Integrin_alpha_N"/>
</dbReference>
<evidence type="ECO:0000256" key="4">
    <source>
        <dbReference type="PROSITE-ProRule" id="PRU00803"/>
    </source>
</evidence>
<dbReference type="GO" id="GO:0008305">
    <property type="term" value="C:integrin complex"/>
    <property type="evidence" value="ECO:0007669"/>
    <property type="project" value="InterPro"/>
</dbReference>
<protein>
    <submittedName>
        <fullName evidence="7">SFRICE_005703</fullName>
    </submittedName>
</protein>
<evidence type="ECO:0000256" key="3">
    <source>
        <dbReference type="ARBA" id="ARBA00023180"/>
    </source>
</evidence>
<keyword evidence="3" id="KW-0325">Glycoprotein</keyword>
<organism evidence="7">
    <name type="scientific">Spodoptera frugiperda</name>
    <name type="common">Fall armyworm</name>
    <dbReference type="NCBI Taxonomy" id="7108"/>
    <lineage>
        <taxon>Eukaryota</taxon>
        <taxon>Metazoa</taxon>
        <taxon>Ecdysozoa</taxon>
        <taxon>Arthropoda</taxon>
        <taxon>Hexapoda</taxon>
        <taxon>Insecta</taxon>
        <taxon>Pterygota</taxon>
        <taxon>Neoptera</taxon>
        <taxon>Endopterygota</taxon>
        <taxon>Lepidoptera</taxon>
        <taxon>Glossata</taxon>
        <taxon>Ditrysia</taxon>
        <taxon>Noctuoidea</taxon>
        <taxon>Noctuidae</taxon>
        <taxon>Amphipyrinae</taxon>
        <taxon>Spodoptera</taxon>
    </lineage>
</organism>
<name>A0A2H1VTL5_SPOFR</name>
<feature type="repeat" description="FG-GAP" evidence="4">
    <location>
        <begin position="25"/>
        <end position="77"/>
    </location>
</feature>
<evidence type="ECO:0000256" key="2">
    <source>
        <dbReference type="ARBA" id="ARBA00022737"/>
    </source>
</evidence>
<dbReference type="SMART" id="SM00191">
    <property type="entry name" value="Int_alpha"/>
    <property type="match status" value="5"/>
</dbReference>
<reference evidence="7" key="1">
    <citation type="submission" date="2016-07" db="EMBL/GenBank/DDBJ databases">
        <authorList>
            <person name="Bretaudeau A."/>
        </authorList>
    </citation>
    <scope>NUCLEOTIDE SEQUENCE</scope>
    <source>
        <strain evidence="7">Rice</strain>
        <tissue evidence="7">Whole body</tissue>
    </source>
</reference>
<dbReference type="PANTHER" id="PTHR23220">
    <property type="entry name" value="INTEGRIN ALPHA"/>
    <property type="match status" value="1"/>
</dbReference>
<feature type="chain" id="PRO_5013431328" evidence="5">
    <location>
        <begin position="18"/>
        <end position="1083"/>
    </location>
</feature>
<evidence type="ECO:0000256" key="6">
    <source>
        <dbReference type="SAM" id="MobiDB-lite"/>
    </source>
</evidence>
<keyword evidence="5" id="KW-0812">Transmembrane</keyword>